<dbReference type="InterPro" id="IPR019800">
    <property type="entry name" value="Glyco_hydro_3_AS"/>
</dbReference>
<keyword evidence="5 8" id="KW-0326">Glycosidase</keyword>
<dbReference type="EMBL" id="JAVRHX010000003">
    <property type="protein sequence ID" value="MDT0595369.1"/>
    <property type="molecule type" value="Genomic_DNA"/>
</dbReference>
<dbReference type="InterPro" id="IPR017853">
    <property type="entry name" value="GH"/>
</dbReference>
<evidence type="ECO:0000259" key="7">
    <source>
        <dbReference type="Pfam" id="PF00933"/>
    </source>
</evidence>
<dbReference type="InterPro" id="IPR050226">
    <property type="entry name" value="NagZ_Beta-hexosaminidase"/>
</dbReference>
<evidence type="ECO:0000256" key="1">
    <source>
        <dbReference type="ARBA" id="ARBA00001231"/>
    </source>
</evidence>
<evidence type="ECO:0000256" key="5">
    <source>
        <dbReference type="ARBA" id="ARBA00023295"/>
    </source>
</evidence>
<comment type="similarity">
    <text evidence="2">Belongs to the glycosyl hydrolase 3 family.</text>
</comment>
<dbReference type="PROSITE" id="PS00775">
    <property type="entry name" value="GLYCOSYL_HYDROL_F3"/>
    <property type="match status" value="1"/>
</dbReference>
<sequence length="635" mass="69700">MHKLLLFVMVCGISSHLFPHTFANEGNETSKSTHSSPTLKYKLAQQLFIDLRYFCSPAAVGYCQMPVTTLPSELSELLSETQVGGVILFSENLTDKKQILTLNRAIQSAISRNQSSNQSVAAYIGLDQEGGRVSRLPQDEYLGFAGNMAIGATYAKHDVYFADAIATEHARQLRMLGFSVNFAPVLDVNSNPANPVINVRSYSQFPELVADLGQAAIAAMQTNGIAGAAKHFPGHGDTKIDSHVGLPKVAHTPEIIHSIDLAPFKHVINGKTPSAVPDMIMTAHIQYPNLDNTSFQTKTGKKTTLPATLSKKILTGLLREQLGYKGLIVTDALDMAAISQFLEPKEAVIKAIDAGADITLMPYRISSPEQAKAFIIWLDELSRDIAKKPDLIKKVEASYKRIMAHKKRLGLHQISLIDLPQSVQSIGSNSDEYQQQQELAQSLSRASVTSIKEIASLVKPSYGVLAFMPDKLRCAGLLDALAKKVERMVKTIPKHRCYSMLSEDLPTNIPSQLSIGHIIVGESSPALAFYESKDYENIAATERKNIESQFEKVNALVTSAKQNNISSTLLKMRSPYVSEQEMNRYTQILATFDYQVIRTDKEVLFSPALSHVVDILYGDAKAQGSLPVILPTTIK</sequence>
<organism evidence="8 9">
    <name type="scientific">Glaciecola petra</name>
    <dbReference type="NCBI Taxonomy" id="3075602"/>
    <lineage>
        <taxon>Bacteria</taxon>
        <taxon>Pseudomonadati</taxon>
        <taxon>Pseudomonadota</taxon>
        <taxon>Gammaproteobacteria</taxon>
        <taxon>Alteromonadales</taxon>
        <taxon>Alteromonadaceae</taxon>
        <taxon>Glaciecola</taxon>
    </lineage>
</organism>
<dbReference type="Gene3D" id="3.20.20.300">
    <property type="entry name" value="Glycoside hydrolase, family 3, N-terminal domain"/>
    <property type="match status" value="1"/>
</dbReference>
<gene>
    <name evidence="8" type="ORF">RM552_10975</name>
</gene>
<keyword evidence="6" id="KW-0732">Signal</keyword>
<name>A0ABU2ZUV1_9ALTE</name>
<dbReference type="RefSeq" id="WP_311368886.1">
    <property type="nucleotide sequence ID" value="NZ_JAVRHX010000003.1"/>
</dbReference>
<protein>
    <recommendedName>
        <fullName evidence="3">beta-N-acetylhexosaminidase</fullName>
        <ecNumber evidence="3">3.2.1.52</ecNumber>
    </recommendedName>
</protein>
<dbReference type="InterPro" id="IPR001764">
    <property type="entry name" value="Glyco_hydro_3_N"/>
</dbReference>
<dbReference type="SUPFAM" id="SSF51445">
    <property type="entry name" value="(Trans)glycosidases"/>
    <property type="match status" value="1"/>
</dbReference>
<evidence type="ECO:0000256" key="6">
    <source>
        <dbReference type="SAM" id="SignalP"/>
    </source>
</evidence>
<comment type="caution">
    <text evidence="8">The sequence shown here is derived from an EMBL/GenBank/DDBJ whole genome shotgun (WGS) entry which is preliminary data.</text>
</comment>
<accession>A0ABU2ZUV1</accession>
<dbReference type="Pfam" id="PF00933">
    <property type="entry name" value="Glyco_hydro_3"/>
    <property type="match status" value="1"/>
</dbReference>
<reference evidence="8 9" key="1">
    <citation type="submission" date="2023-09" db="EMBL/GenBank/DDBJ databases">
        <authorList>
            <person name="Rey-Velasco X."/>
        </authorList>
    </citation>
    <scope>NUCLEOTIDE SEQUENCE [LARGE SCALE GENOMIC DNA]</scope>
    <source>
        <strain evidence="8 9">P117</strain>
    </source>
</reference>
<evidence type="ECO:0000313" key="9">
    <source>
        <dbReference type="Proteomes" id="UP001253545"/>
    </source>
</evidence>
<evidence type="ECO:0000256" key="3">
    <source>
        <dbReference type="ARBA" id="ARBA00012663"/>
    </source>
</evidence>
<feature type="signal peptide" evidence="6">
    <location>
        <begin position="1"/>
        <end position="23"/>
    </location>
</feature>
<evidence type="ECO:0000256" key="2">
    <source>
        <dbReference type="ARBA" id="ARBA00005336"/>
    </source>
</evidence>
<dbReference type="Gene3D" id="3.40.50.1700">
    <property type="entry name" value="Glycoside hydrolase family 3 C-terminal domain"/>
    <property type="match status" value="1"/>
</dbReference>
<dbReference type="Proteomes" id="UP001253545">
    <property type="component" value="Unassembled WGS sequence"/>
</dbReference>
<dbReference type="PANTHER" id="PTHR30480:SF13">
    <property type="entry name" value="BETA-HEXOSAMINIDASE"/>
    <property type="match status" value="1"/>
</dbReference>
<feature type="domain" description="Glycoside hydrolase family 3 N-terminal" evidence="7">
    <location>
        <begin position="69"/>
        <end position="378"/>
    </location>
</feature>
<dbReference type="EC" id="3.2.1.52" evidence="3"/>
<dbReference type="InterPro" id="IPR036962">
    <property type="entry name" value="Glyco_hydro_3_N_sf"/>
</dbReference>
<feature type="chain" id="PRO_5047375925" description="beta-N-acetylhexosaminidase" evidence="6">
    <location>
        <begin position="24"/>
        <end position="635"/>
    </location>
</feature>
<dbReference type="InterPro" id="IPR036881">
    <property type="entry name" value="Glyco_hydro_3_C_sf"/>
</dbReference>
<keyword evidence="4 8" id="KW-0378">Hydrolase</keyword>
<dbReference type="GO" id="GO:0016798">
    <property type="term" value="F:hydrolase activity, acting on glycosyl bonds"/>
    <property type="evidence" value="ECO:0007669"/>
    <property type="project" value="UniProtKB-KW"/>
</dbReference>
<evidence type="ECO:0000313" key="8">
    <source>
        <dbReference type="EMBL" id="MDT0595369.1"/>
    </source>
</evidence>
<dbReference type="PANTHER" id="PTHR30480">
    <property type="entry name" value="BETA-HEXOSAMINIDASE-RELATED"/>
    <property type="match status" value="1"/>
</dbReference>
<proteinExistence type="inferred from homology"/>
<comment type="catalytic activity">
    <reaction evidence="1">
        <text>Hydrolysis of terminal non-reducing N-acetyl-D-hexosamine residues in N-acetyl-beta-D-hexosaminides.</text>
        <dbReference type="EC" id="3.2.1.52"/>
    </reaction>
</comment>
<evidence type="ECO:0000256" key="4">
    <source>
        <dbReference type="ARBA" id="ARBA00022801"/>
    </source>
</evidence>
<keyword evidence="9" id="KW-1185">Reference proteome</keyword>